<proteinExistence type="predicted"/>
<dbReference type="Proteomes" id="UP001446871">
    <property type="component" value="Unassembled WGS sequence"/>
</dbReference>
<keyword evidence="4" id="KW-1185">Reference proteome</keyword>
<sequence length="636" mass="71089">MASNSNDLFRESCAHYKQYPGNLLRKVILKHRIEEWQEKLKDGATKYGLFDGTTEPYVGFLELRDGGKGIEEAVAEDQSELEAHLQQSVNDARFRYISLESSSSRAALDCSLAMFTYLFSYLQIPESLLDYVFTFGKTSEAKDVGLTGFQADDTLSLPPDRKIGISSLGRSGSEIRLSYLLRVVEKSSSPDTALISQWVVRQLVVYHSFDVINGRALWMTVKGNEETKDHIHSAFKDDEGMRPSSAQGAPGNFKTTLRLQLLLLESCEENVRWHLNEVDSALRNISNIAKTVKLDTEPHFETLPEDIKQEVLRRDSSNLMPATTQDSLLSRVGTGLSSLFSGKATASSSQEKPTVSDRIKTAVRSVSKPNLGASQDAGSSGGPTRLENYLKLDLFTFDDLQKLQQIAETVQEGLLAVEMNATVLRDVKTHYSKLMESGSMPSDIRSQCKSDVEHFIRRIEGLESSLGRKQKQWENLEKLARDGKTLYDGILQYRSLQVNRIYAESAHTSALRMQKIAEKTEKDTGSMHIITIVTLLFLPGTFFAVRQLMAPCFQRFSLLQSGVFELGTVDLGESTWKLNVGVFNLFIVITATAMVVTFMVWVVVYKCGRNRSRRMLNDVEAGMFAGSGEIEKPPAK</sequence>
<reference evidence="3 4" key="1">
    <citation type="submission" date="2023-01" db="EMBL/GenBank/DDBJ databases">
        <title>Analysis of 21 Apiospora genomes using comparative genomics revels a genus with tremendous synthesis potential of carbohydrate active enzymes and secondary metabolites.</title>
        <authorList>
            <person name="Sorensen T."/>
        </authorList>
    </citation>
    <scope>NUCLEOTIDE SEQUENCE [LARGE SCALE GENOMIC DNA]</scope>
    <source>
        <strain evidence="3 4">CBS 83171</strain>
    </source>
</reference>
<protein>
    <recommendedName>
        <fullName evidence="2">CorA-like transporter domain-containing protein</fullName>
    </recommendedName>
</protein>
<dbReference type="Pfam" id="PF26616">
    <property type="entry name" value="CorA-like"/>
    <property type="match status" value="1"/>
</dbReference>
<keyword evidence="1" id="KW-0472">Membrane</keyword>
<keyword evidence="1" id="KW-0812">Transmembrane</keyword>
<name>A0ABR1UZK2_9PEZI</name>
<evidence type="ECO:0000256" key="1">
    <source>
        <dbReference type="SAM" id="Phobius"/>
    </source>
</evidence>
<feature type="transmembrane region" description="Helical" evidence="1">
    <location>
        <begin position="582"/>
        <end position="605"/>
    </location>
</feature>
<accession>A0ABR1UZK2</accession>
<evidence type="ECO:0000259" key="2">
    <source>
        <dbReference type="Pfam" id="PF26616"/>
    </source>
</evidence>
<evidence type="ECO:0000313" key="4">
    <source>
        <dbReference type="Proteomes" id="UP001446871"/>
    </source>
</evidence>
<gene>
    <name evidence="3" type="ORF">PG996_007880</name>
</gene>
<evidence type="ECO:0000313" key="3">
    <source>
        <dbReference type="EMBL" id="KAK8063228.1"/>
    </source>
</evidence>
<dbReference type="InterPro" id="IPR058257">
    <property type="entry name" value="CorA-like_dom"/>
</dbReference>
<comment type="caution">
    <text evidence="3">The sequence shown here is derived from an EMBL/GenBank/DDBJ whole genome shotgun (WGS) entry which is preliminary data.</text>
</comment>
<organism evidence="3 4">
    <name type="scientific">Apiospora saccharicola</name>
    <dbReference type="NCBI Taxonomy" id="335842"/>
    <lineage>
        <taxon>Eukaryota</taxon>
        <taxon>Fungi</taxon>
        <taxon>Dikarya</taxon>
        <taxon>Ascomycota</taxon>
        <taxon>Pezizomycotina</taxon>
        <taxon>Sordariomycetes</taxon>
        <taxon>Xylariomycetidae</taxon>
        <taxon>Amphisphaeriales</taxon>
        <taxon>Apiosporaceae</taxon>
        <taxon>Apiospora</taxon>
    </lineage>
</organism>
<keyword evidence="1" id="KW-1133">Transmembrane helix</keyword>
<dbReference type="EMBL" id="JAQQWM010000005">
    <property type="protein sequence ID" value="KAK8063228.1"/>
    <property type="molecule type" value="Genomic_DNA"/>
</dbReference>
<feature type="domain" description="CorA-like transporter" evidence="2">
    <location>
        <begin position="11"/>
        <end position="288"/>
    </location>
</feature>